<name>A0A1L1QK37_RUMFL</name>
<reference evidence="2 3" key="1">
    <citation type="journal article" date="2016" name="J. Biol. Chem.">
        <title>Single Binding Mode Integration of Hemicellulose-degrading Enzymes via Adaptor Scaffoldins in Ruminococcus flavefaciens Cellulosome.</title>
        <authorList>
            <person name="Bule P."/>
            <person name="Alves V.D."/>
            <person name="Leitao A."/>
            <person name="Ferreira L.M."/>
            <person name="Bayer E.A."/>
            <person name="Smith S.P."/>
            <person name="Gilbert H.J."/>
            <person name="Najmudin S."/>
            <person name="Fontes C.M."/>
        </authorList>
    </citation>
    <scope>X-RAY CRYSTALLOGRAPHY (2.40 ANGSTROMS) IN COMPLEX WITH CALCIUM</scope>
    <scope>DISULFIDE BONDS</scope>
</reference>
<feature type="binding site" evidence="3">
    <location>
        <position position="11"/>
    </location>
    <ligand>
        <name>Ca(2+)</name>
        <dbReference type="ChEBI" id="CHEBI:29108"/>
        <label>1</label>
    </ligand>
</feature>
<feature type="binding site" evidence="3">
    <location>
        <position position="42"/>
    </location>
    <ligand>
        <name>Ca(2+)</name>
        <dbReference type="ChEBI" id="CHEBI:29108"/>
        <label>2</label>
    </ligand>
</feature>
<feature type="binding site" evidence="3">
    <location>
        <position position="40"/>
    </location>
    <ligand>
        <name>Ca(2+)</name>
        <dbReference type="ChEBI" id="CHEBI:29108"/>
        <label>2</label>
    </ligand>
</feature>
<dbReference type="InterPro" id="IPR016134">
    <property type="entry name" value="Dockerin_dom"/>
</dbReference>
<dbReference type="InterPro" id="IPR036439">
    <property type="entry name" value="Dockerin_dom_sf"/>
</dbReference>
<organism evidence="2">
    <name type="scientific">Ruminococcus flavefaciens FD-1</name>
    <dbReference type="NCBI Taxonomy" id="641112"/>
    <lineage>
        <taxon>Bacteria</taxon>
        <taxon>Bacillati</taxon>
        <taxon>Bacillota</taxon>
        <taxon>Clostridia</taxon>
        <taxon>Eubacteriales</taxon>
        <taxon>Oscillospiraceae</taxon>
        <taxon>Ruminococcus</taxon>
    </lineage>
</organism>
<keyword evidence="2 3" id="KW-0002">3D-structure</keyword>
<dbReference type="InterPro" id="IPR002105">
    <property type="entry name" value="Dockerin_1_rpt"/>
</dbReference>
<dbReference type="AlphaFoldDB" id="A0A1L1QK37"/>
<protein>
    <submittedName>
        <fullName evidence="2">Carbohydrate-binding protein WP_009985128</fullName>
    </submittedName>
</protein>
<feature type="disulfide bond" description="Interchain" evidence="3">
    <location>
        <position position="41"/>
    </location>
</feature>
<sequence>MASVYGDLDGDGEVDVFDLILMRKAVENGDTERFEAADLNCDGVIDSDDLTYHSEYLHGIRKTLPVEY</sequence>
<evidence type="ECO:0007829" key="3">
    <source>
        <dbReference type="PDB" id="5LXV"/>
    </source>
</evidence>
<evidence type="ECO:0000313" key="2">
    <source>
        <dbReference type="PDB" id="5LXV"/>
    </source>
</evidence>
<dbReference type="GO" id="GO:0000272">
    <property type="term" value="P:polysaccharide catabolic process"/>
    <property type="evidence" value="ECO:0007669"/>
    <property type="project" value="InterPro"/>
</dbReference>
<dbReference type="SMR" id="A0A1L1QK37"/>
<feature type="domain" description="Dockerin" evidence="1">
    <location>
        <begin position="1"/>
        <end position="66"/>
    </location>
</feature>
<dbReference type="Pfam" id="PF00404">
    <property type="entry name" value="Dockerin_1"/>
    <property type="match status" value="1"/>
</dbReference>
<keyword evidence="3" id="KW-0106">Calcium</keyword>
<dbReference type="CDD" id="cd14256">
    <property type="entry name" value="Dockerin_I"/>
    <property type="match status" value="1"/>
</dbReference>
<accession>A0A1L1QK37</accession>
<dbReference type="SUPFAM" id="SSF63446">
    <property type="entry name" value="Type I dockerin domain"/>
    <property type="match status" value="1"/>
</dbReference>
<dbReference type="PROSITE" id="PS51766">
    <property type="entry name" value="DOCKERIN"/>
    <property type="match status" value="1"/>
</dbReference>
<feature type="binding site" evidence="3">
    <location>
        <position position="18"/>
    </location>
    <ligand>
        <name>Ca(2+)</name>
        <dbReference type="ChEBI" id="CHEBI:29108"/>
        <label>1</label>
    </ligand>
</feature>
<dbReference type="PDB" id="5LXV">
    <property type="method" value="X-ray"/>
    <property type="resolution" value="2.40 A"/>
    <property type="chains" value="B/D=1-68"/>
</dbReference>
<dbReference type="GO" id="GO:0004553">
    <property type="term" value="F:hydrolase activity, hydrolyzing O-glycosyl compounds"/>
    <property type="evidence" value="ECO:0007669"/>
    <property type="project" value="InterPro"/>
</dbReference>
<feature type="binding site" evidence="3">
    <location>
        <position position="38"/>
    </location>
    <ligand>
        <name>Ca(2+)</name>
        <dbReference type="ChEBI" id="CHEBI:29108"/>
        <label>2</label>
    </ligand>
</feature>
<dbReference type="Gene3D" id="1.10.1330.10">
    <property type="entry name" value="Dockerin domain"/>
    <property type="match status" value="1"/>
</dbReference>
<dbReference type="GO" id="GO:0046872">
    <property type="term" value="F:metal ion binding"/>
    <property type="evidence" value="ECO:0007669"/>
    <property type="project" value="UniProtKB-KW"/>
</dbReference>
<dbReference type="PROSITE" id="PS00018">
    <property type="entry name" value="EF_HAND_1"/>
    <property type="match status" value="2"/>
</dbReference>
<keyword evidence="3" id="KW-0479">Metal-binding</keyword>
<feature type="binding site" evidence="3">
    <location>
        <position position="9"/>
    </location>
    <ligand>
        <name>Ca(2+)</name>
        <dbReference type="ChEBI" id="CHEBI:29108"/>
        <label>1</label>
    </ligand>
</feature>
<feature type="binding site" evidence="3">
    <location>
        <position position="44"/>
    </location>
    <ligand>
        <name>Ca(2+)</name>
        <dbReference type="ChEBI" id="CHEBI:29108"/>
        <label>2</label>
    </ligand>
</feature>
<dbReference type="PDBsum" id="5LXV"/>
<proteinExistence type="evidence at protein level"/>
<dbReference type="InterPro" id="IPR018247">
    <property type="entry name" value="EF_Hand_1_Ca_BS"/>
</dbReference>
<feature type="binding site" evidence="3">
    <location>
        <position position="49"/>
    </location>
    <ligand>
        <name>Ca(2+)</name>
        <dbReference type="ChEBI" id="CHEBI:29108"/>
        <label>2</label>
    </ligand>
</feature>
<feature type="binding site" evidence="3">
    <location>
        <position position="7"/>
    </location>
    <ligand>
        <name>Ca(2+)</name>
        <dbReference type="ChEBI" id="CHEBI:29108"/>
        <label>1</label>
    </ligand>
</feature>
<evidence type="ECO:0000259" key="1">
    <source>
        <dbReference type="PROSITE" id="PS51766"/>
    </source>
</evidence>
<feature type="binding site" evidence="3">
    <location>
        <position position="13"/>
    </location>
    <ligand>
        <name>Ca(2+)</name>
        <dbReference type="ChEBI" id="CHEBI:29108"/>
        <label>1</label>
    </ligand>
</feature>